<dbReference type="InterPro" id="IPR050951">
    <property type="entry name" value="Retrovirus_Pol_polyprotein"/>
</dbReference>
<dbReference type="EMBL" id="BGZK01001978">
    <property type="protein sequence ID" value="GBP89151.1"/>
    <property type="molecule type" value="Genomic_DNA"/>
</dbReference>
<reference evidence="3 4" key="1">
    <citation type="journal article" date="2019" name="Commun. Biol.">
        <title>The bagworm genome reveals a unique fibroin gene that provides high tensile strength.</title>
        <authorList>
            <person name="Kono N."/>
            <person name="Nakamura H."/>
            <person name="Ohtoshi R."/>
            <person name="Tomita M."/>
            <person name="Numata K."/>
            <person name="Arakawa K."/>
        </authorList>
    </citation>
    <scope>NUCLEOTIDE SEQUENCE [LARGE SCALE GENOMIC DNA]</scope>
</reference>
<comment type="caution">
    <text evidence="3">The sequence shown here is derived from an EMBL/GenBank/DDBJ whole genome shotgun (WGS) entry which is preliminary data.</text>
</comment>
<dbReference type="InterPro" id="IPR036397">
    <property type="entry name" value="RNaseH_sf"/>
</dbReference>
<evidence type="ECO:0000259" key="2">
    <source>
        <dbReference type="PROSITE" id="PS50994"/>
    </source>
</evidence>
<evidence type="ECO:0000256" key="1">
    <source>
        <dbReference type="SAM" id="MobiDB-lite"/>
    </source>
</evidence>
<dbReference type="GO" id="GO:0003676">
    <property type="term" value="F:nucleic acid binding"/>
    <property type="evidence" value="ECO:0007669"/>
    <property type="project" value="InterPro"/>
</dbReference>
<dbReference type="Proteomes" id="UP000299102">
    <property type="component" value="Unassembled WGS sequence"/>
</dbReference>
<dbReference type="PROSITE" id="PS50994">
    <property type="entry name" value="INTEGRASE"/>
    <property type="match status" value="1"/>
</dbReference>
<proteinExistence type="predicted"/>
<evidence type="ECO:0000313" key="3">
    <source>
        <dbReference type="EMBL" id="GBP89151.1"/>
    </source>
</evidence>
<sequence>MCRTKKKHPKQKNRVNTVEENSNSSEDEAYISALKGQFSYEVIEQLKRWFAVHGIPEELQTNNGTQSMSREFNIFQKEWKLNHVTFSPHHHQDNGLAEKAVQVAKSILKMWY</sequence>
<dbReference type="STRING" id="151549.A0A4C1ZJV8"/>
<dbReference type="AlphaFoldDB" id="A0A4C1ZJV8"/>
<feature type="compositionally biased region" description="Polar residues" evidence="1">
    <location>
        <begin position="14"/>
        <end position="24"/>
    </location>
</feature>
<feature type="compositionally biased region" description="Basic residues" evidence="1">
    <location>
        <begin position="1"/>
        <end position="13"/>
    </location>
</feature>
<evidence type="ECO:0000313" key="4">
    <source>
        <dbReference type="Proteomes" id="UP000299102"/>
    </source>
</evidence>
<dbReference type="OrthoDB" id="2286242at2759"/>
<name>A0A4C1ZJV8_EUMVA</name>
<feature type="region of interest" description="Disordered" evidence="1">
    <location>
        <begin position="1"/>
        <end position="26"/>
    </location>
</feature>
<accession>A0A4C1ZJV8</accession>
<dbReference type="PANTHER" id="PTHR37984">
    <property type="entry name" value="PROTEIN CBG26694"/>
    <property type="match status" value="1"/>
</dbReference>
<dbReference type="PANTHER" id="PTHR37984:SF8">
    <property type="entry name" value="CCHC-TYPE DOMAIN-CONTAINING PROTEIN"/>
    <property type="match status" value="1"/>
</dbReference>
<dbReference type="SUPFAM" id="SSF53098">
    <property type="entry name" value="Ribonuclease H-like"/>
    <property type="match status" value="1"/>
</dbReference>
<keyword evidence="4" id="KW-1185">Reference proteome</keyword>
<feature type="domain" description="Integrase catalytic" evidence="2">
    <location>
        <begin position="1"/>
        <end position="112"/>
    </location>
</feature>
<dbReference type="InterPro" id="IPR001584">
    <property type="entry name" value="Integrase_cat-core"/>
</dbReference>
<dbReference type="GO" id="GO:0015074">
    <property type="term" value="P:DNA integration"/>
    <property type="evidence" value="ECO:0007669"/>
    <property type="project" value="InterPro"/>
</dbReference>
<dbReference type="InterPro" id="IPR012337">
    <property type="entry name" value="RNaseH-like_sf"/>
</dbReference>
<protein>
    <recommendedName>
        <fullName evidence="2">Integrase catalytic domain-containing protein</fullName>
    </recommendedName>
</protein>
<organism evidence="3 4">
    <name type="scientific">Eumeta variegata</name>
    <name type="common">Bagworm moth</name>
    <name type="synonym">Eumeta japonica</name>
    <dbReference type="NCBI Taxonomy" id="151549"/>
    <lineage>
        <taxon>Eukaryota</taxon>
        <taxon>Metazoa</taxon>
        <taxon>Ecdysozoa</taxon>
        <taxon>Arthropoda</taxon>
        <taxon>Hexapoda</taxon>
        <taxon>Insecta</taxon>
        <taxon>Pterygota</taxon>
        <taxon>Neoptera</taxon>
        <taxon>Endopterygota</taxon>
        <taxon>Lepidoptera</taxon>
        <taxon>Glossata</taxon>
        <taxon>Ditrysia</taxon>
        <taxon>Tineoidea</taxon>
        <taxon>Psychidae</taxon>
        <taxon>Oiketicinae</taxon>
        <taxon>Eumeta</taxon>
    </lineage>
</organism>
<dbReference type="Gene3D" id="3.30.420.10">
    <property type="entry name" value="Ribonuclease H-like superfamily/Ribonuclease H"/>
    <property type="match status" value="1"/>
</dbReference>
<gene>
    <name evidence="3" type="ORF">EVAR_89468_1</name>
</gene>